<evidence type="ECO:0000256" key="2">
    <source>
        <dbReference type="ARBA" id="ARBA00022535"/>
    </source>
</evidence>
<dbReference type="GO" id="GO:0007165">
    <property type="term" value="P:signal transduction"/>
    <property type="evidence" value="ECO:0007669"/>
    <property type="project" value="InterPro"/>
</dbReference>
<accession>A0A6G0TTF1</accession>
<dbReference type="EMBL" id="VYZN01000017">
    <property type="protein sequence ID" value="KAE9538030.1"/>
    <property type="molecule type" value="Genomic_DNA"/>
</dbReference>
<feature type="compositionally biased region" description="Low complexity" evidence="9">
    <location>
        <begin position="321"/>
        <end position="345"/>
    </location>
</feature>
<dbReference type="InterPro" id="IPR023088">
    <property type="entry name" value="PDEase"/>
</dbReference>
<feature type="binding site" evidence="6">
    <location>
        <position position="1058"/>
    </location>
    <ligand>
        <name>AMP</name>
        <dbReference type="ChEBI" id="CHEBI:456215"/>
    </ligand>
</feature>
<feature type="binding site" evidence="6">
    <location>
        <position position="1111"/>
    </location>
    <ligand>
        <name>AMP</name>
        <dbReference type="ChEBI" id="CHEBI:456215"/>
    </ligand>
</feature>
<keyword evidence="4 8" id="KW-0378">Hydrolase</keyword>
<dbReference type="Gene3D" id="1.10.1300.10">
    <property type="entry name" value="3'5'-cyclic nucleotide phosphodiesterase, catalytic domain"/>
    <property type="match status" value="1"/>
</dbReference>
<dbReference type="InterPro" id="IPR023174">
    <property type="entry name" value="PDEase_CS"/>
</dbReference>
<dbReference type="SMART" id="SM00471">
    <property type="entry name" value="HDc"/>
    <property type="match status" value="1"/>
</dbReference>
<dbReference type="InterPro" id="IPR003607">
    <property type="entry name" value="HD/PDEase_dom"/>
</dbReference>
<dbReference type="InterPro" id="IPR029016">
    <property type="entry name" value="GAF-like_dom_sf"/>
</dbReference>
<evidence type="ECO:0000256" key="1">
    <source>
        <dbReference type="ARBA" id="ARBA00007648"/>
    </source>
</evidence>
<feature type="domain" description="PDEase" evidence="10">
    <location>
        <begin position="831"/>
        <end position="1154"/>
    </location>
</feature>
<dbReference type="Proteomes" id="UP000475862">
    <property type="component" value="Unassembled WGS sequence"/>
</dbReference>
<feature type="region of interest" description="Disordered" evidence="9">
    <location>
        <begin position="127"/>
        <end position="151"/>
    </location>
</feature>
<dbReference type="PRINTS" id="PR00387">
    <property type="entry name" value="PDIESTERASE1"/>
</dbReference>
<feature type="binding site" evidence="7">
    <location>
        <position position="947"/>
    </location>
    <ligand>
        <name>Zn(2+)</name>
        <dbReference type="ChEBI" id="CHEBI:29105"/>
        <label>1</label>
    </ligand>
</feature>
<keyword evidence="12" id="KW-1185">Reference proteome</keyword>
<evidence type="ECO:0000256" key="5">
    <source>
        <dbReference type="PIRSR" id="PIRSR623088-1"/>
    </source>
</evidence>
<feature type="compositionally biased region" description="Gly residues" evidence="9">
    <location>
        <begin position="128"/>
        <end position="142"/>
    </location>
</feature>
<dbReference type="CDD" id="cd00077">
    <property type="entry name" value="HDc"/>
    <property type="match status" value="1"/>
</dbReference>
<dbReference type="Gene3D" id="3.30.450.40">
    <property type="match status" value="4"/>
</dbReference>
<dbReference type="SUPFAM" id="SSF109604">
    <property type="entry name" value="HD-domain/PDEase-like"/>
    <property type="match status" value="1"/>
</dbReference>
<dbReference type="GO" id="GO:0004114">
    <property type="term" value="F:3',5'-cyclic-nucleotide phosphodiesterase activity"/>
    <property type="evidence" value="ECO:0007669"/>
    <property type="project" value="InterPro"/>
</dbReference>
<feature type="active site" description="Proton donor" evidence="5">
    <location>
        <position position="907"/>
    </location>
</feature>
<feature type="region of interest" description="Disordered" evidence="9">
    <location>
        <begin position="321"/>
        <end position="433"/>
    </location>
</feature>
<dbReference type="SUPFAM" id="SSF55781">
    <property type="entry name" value="GAF domain-like"/>
    <property type="match status" value="2"/>
</dbReference>
<reference evidence="11 12" key="1">
    <citation type="submission" date="2019-08" db="EMBL/GenBank/DDBJ databases">
        <title>The genome of the soybean aphid Biotype 1, its phylome, world population structure and adaptation to the North American continent.</title>
        <authorList>
            <person name="Giordano R."/>
            <person name="Donthu R.K."/>
            <person name="Hernandez A.G."/>
            <person name="Wright C.L."/>
            <person name="Zimin A.V."/>
        </authorList>
    </citation>
    <scope>NUCLEOTIDE SEQUENCE [LARGE SCALE GENOMIC DNA]</scope>
    <source>
        <tissue evidence="11">Whole aphids</tissue>
    </source>
</reference>
<dbReference type="Pfam" id="PF00233">
    <property type="entry name" value="PDEase_I"/>
    <property type="match status" value="1"/>
</dbReference>
<evidence type="ECO:0000256" key="4">
    <source>
        <dbReference type="ARBA" id="ARBA00022801"/>
    </source>
</evidence>
<dbReference type="InterPro" id="IPR002073">
    <property type="entry name" value="PDEase_catalytic_dom"/>
</dbReference>
<dbReference type="Pfam" id="PF01590">
    <property type="entry name" value="GAF"/>
    <property type="match status" value="2"/>
</dbReference>
<feature type="compositionally biased region" description="Basic residues" evidence="9">
    <location>
        <begin position="361"/>
        <end position="378"/>
    </location>
</feature>
<feature type="compositionally biased region" description="Low complexity" evidence="9">
    <location>
        <begin position="379"/>
        <end position="406"/>
    </location>
</feature>
<dbReference type="PROSITE" id="PS51845">
    <property type="entry name" value="PDEASE_I_2"/>
    <property type="match status" value="1"/>
</dbReference>
<gene>
    <name evidence="11" type="ORF">AGLY_006002</name>
</gene>
<dbReference type="SMART" id="SM00065">
    <property type="entry name" value="GAF"/>
    <property type="match status" value="2"/>
</dbReference>
<feature type="compositionally biased region" description="Low complexity" evidence="9">
    <location>
        <begin position="418"/>
        <end position="430"/>
    </location>
</feature>
<comment type="cofactor">
    <cofactor evidence="8">
        <name>a divalent metal cation</name>
        <dbReference type="ChEBI" id="CHEBI:60240"/>
    </cofactor>
    <text evidence="8">Binds 2 divalent metal cations per subunit. Site 1 may preferentially bind zinc ions, while site 2 has a preference for magnesium and/or manganese ions.</text>
</comment>
<evidence type="ECO:0000256" key="6">
    <source>
        <dbReference type="PIRSR" id="PIRSR623088-2"/>
    </source>
</evidence>
<dbReference type="GO" id="GO:0046872">
    <property type="term" value="F:metal ion binding"/>
    <property type="evidence" value="ECO:0007669"/>
    <property type="project" value="UniProtKB-KW"/>
</dbReference>
<evidence type="ECO:0000259" key="10">
    <source>
        <dbReference type="PROSITE" id="PS51845"/>
    </source>
</evidence>
<organism evidence="11 12">
    <name type="scientific">Aphis glycines</name>
    <name type="common">Soybean aphid</name>
    <dbReference type="NCBI Taxonomy" id="307491"/>
    <lineage>
        <taxon>Eukaryota</taxon>
        <taxon>Metazoa</taxon>
        <taxon>Ecdysozoa</taxon>
        <taxon>Arthropoda</taxon>
        <taxon>Hexapoda</taxon>
        <taxon>Insecta</taxon>
        <taxon>Pterygota</taxon>
        <taxon>Neoptera</taxon>
        <taxon>Paraneoptera</taxon>
        <taxon>Hemiptera</taxon>
        <taxon>Sternorrhyncha</taxon>
        <taxon>Aphidomorpha</taxon>
        <taxon>Aphidoidea</taxon>
        <taxon>Aphididae</taxon>
        <taxon>Aphidini</taxon>
        <taxon>Aphis</taxon>
        <taxon>Aphis</taxon>
    </lineage>
</organism>
<evidence type="ECO:0000256" key="8">
    <source>
        <dbReference type="RuleBase" id="RU363067"/>
    </source>
</evidence>
<dbReference type="EC" id="3.1.4.-" evidence="8"/>
<keyword evidence="3 7" id="KW-0479">Metal-binding</keyword>
<name>A0A6G0TTF1_APHGL</name>
<evidence type="ECO:0000256" key="9">
    <source>
        <dbReference type="SAM" id="MobiDB-lite"/>
    </source>
</evidence>
<dbReference type="OrthoDB" id="74705at2759"/>
<dbReference type="FunFam" id="1.10.1300.10:FF:000003">
    <property type="entry name" value="Phosphodiesterase"/>
    <property type="match status" value="1"/>
</dbReference>
<comment type="caution">
    <text evidence="11">The sequence shown here is derived from an EMBL/GenBank/DDBJ whole genome shotgun (WGS) entry which is preliminary data.</text>
</comment>
<evidence type="ECO:0000256" key="7">
    <source>
        <dbReference type="PIRSR" id="PIRSR623088-3"/>
    </source>
</evidence>
<feature type="region of interest" description="Disordered" evidence="9">
    <location>
        <begin position="23"/>
        <end position="49"/>
    </location>
</feature>
<proteinExistence type="inferred from homology"/>
<comment type="similarity">
    <text evidence="1 8">Belongs to the cyclic nucleotide phosphodiesterase family.</text>
</comment>
<keyword evidence="2" id="KW-0140">cGMP</keyword>
<dbReference type="PROSITE" id="PS00126">
    <property type="entry name" value="PDEASE_I_1"/>
    <property type="match status" value="1"/>
</dbReference>
<feature type="binding site" evidence="6">
    <location>
        <position position="948"/>
    </location>
    <ligand>
        <name>AMP</name>
        <dbReference type="ChEBI" id="CHEBI:456215"/>
    </ligand>
</feature>
<dbReference type="PANTHER" id="PTHR11347">
    <property type="entry name" value="CYCLIC NUCLEOTIDE PHOSPHODIESTERASE"/>
    <property type="match status" value="1"/>
</dbReference>
<feature type="binding site" evidence="6">
    <location>
        <begin position="907"/>
        <end position="911"/>
    </location>
    <ligand>
        <name>AMP</name>
        <dbReference type="ChEBI" id="CHEBI:456215"/>
    </ligand>
</feature>
<dbReference type="InterPro" id="IPR003018">
    <property type="entry name" value="GAF"/>
</dbReference>
<dbReference type="InterPro" id="IPR036971">
    <property type="entry name" value="PDEase_catalytic_dom_sf"/>
</dbReference>
<evidence type="ECO:0000256" key="3">
    <source>
        <dbReference type="ARBA" id="ARBA00022723"/>
    </source>
</evidence>
<feature type="binding site" evidence="7">
    <location>
        <position position="948"/>
    </location>
    <ligand>
        <name>Zn(2+)</name>
        <dbReference type="ChEBI" id="CHEBI:29105"/>
        <label>1</label>
    </ligand>
</feature>
<feature type="binding site" evidence="7">
    <location>
        <position position="948"/>
    </location>
    <ligand>
        <name>Zn(2+)</name>
        <dbReference type="ChEBI" id="CHEBI:29105"/>
        <label>2</label>
    </ligand>
</feature>
<feature type="binding site" evidence="7">
    <location>
        <position position="911"/>
    </location>
    <ligand>
        <name>Zn(2+)</name>
        <dbReference type="ChEBI" id="CHEBI:29105"/>
        <label>1</label>
    </ligand>
</feature>
<sequence>MVHCSMGQTFGMGHHRYRRTKYRHNNNNKNTNNNNDDAGLPRGNAGEDLRMTAEPCGGGELIRITTLSSPGPQSPSSRSQHYDPEYAKIEAWLDEHRDFAYDYFLRKATRNIVDAWLVSHASASSCGATGGSGCGSGGGSSGGNASMTPTGIERQQSIGTSACSGGGSGNSGTTTPVRKISAHEFERGGLKPMVTTVDGTPTFLASYEHPDETTTAPVARRRSRHELRQLDEKQLIFELVKDICNELDVRSLCHKILQNVSTLLNADRGSLFLVQGGGLSACQHDHHHRPSKRVCSPRRPHASITVGCLSKDDHSAACTTATTTSTTSTTSSTVSVTAASTAPAADEFPRPAVQHSLQQNHTHHSTHHPHHHHHHHHNNNNNNNNNNNCNHRNLQRSLSSSSSSSSACNERVPTTVTSSPASQPAALQPAAPQPAVPVEEAAVGGLTVGSPIGSTNVGSLHAPLMNAPHHFQGCQSKCLVSKLFDVCSRSTLQEMEKKKEIHIPWGTGIVGYVAESGEPVNIPDAYKDTRFNHDIDARTGYKTHSLLCMPIKDFNGEVMGVAQVINKKNAPCFTQNDEKVFADYLQFCGIGLRNAQLYEKSQLEVKRNQVLLDLARMIFEEQSTIEHMVFRILTHTQSLIQCQRVQVLVNFNVNDDCAAYRLYYCCTRRPKRAFRGCSTWKRTTWRERTTRGLGKVSFYFSFFAKKEKIEKFSTLTVNIANAYEDSRFDQSVDEDTGFKHSTVLCMPIKNSSGQIIGVIQLVNKFDDLLFTKNDENFVEAFAIFCGMGIHNTHMILRLLLDSLIRRFEKAIIANAKQNVTLDVLSYHASASLEDAQKLRALQVPSAVTYNLYDFSFDDIYMSDDDTLLASIRMFMDMDLVEPFHIDYQVLCRWLLSVKKNYRSVTYHNWRHAFNVAQMMFSIITATRWWQVFGDLECLALIIACLCHDLDHRGTNNSFQIKVSSPLAQLYSTSTMEHHHFDQCLMILNSQGNQILGNLSPNEYSRVIKVLEDAILATDLAVYFRKRGKFLELVRTGMYDWTREEDRELFRAMLMTVCDLAAITKPWEIEKRVAELVTNEFFEQGDIERRKFNITPIDIMNREKEDQLPMMQVGFIDSICLPIYQAIADLSEKLEPLIEGVRQNKTHWLEESQQTYHPQSHS</sequence>
<evidence type="ECO:0000313" key="12">
    <source>
        <dbReference type="Proteomes" id="UP000475862"/>
    </source>
</evidence>
<protein>
    <recommendedName>
        <fullName evidence="8">Phosphodiesterase</fullName>
        <ecNumber evidence="8">3.1.4.-</ecNumber>
    </recommendedName>
</protein>
<evidence type="ECO:0000313" key="11">
    <source>
        <dbReference type="EMBL" id="KAE9538030.1"/>
    </source>
</evidence>
<dbReference type="AlphaFoldDB" id="A0A6G0TTF1"/>
<feature type="binding site" evidence="7">
    <location>
        <position position="1058"/>
    </location>
    <ligand>
        <name>Zn(2+)</name>
        <dbReference type="ChEBI" id="CHEBI:29105"/>
        <label>1</label>
    </ligand>
</feature>